<reference evidence="8 9" key="1">
    <citation type="submission" date="2019-02" db="EMBL/GenBank/DDBJ databases">
        <title>Deep-cultivation of Planctomycetes and their phenomic and genomic characterization uncovers novel biology.</title>
        <authorList>
            <person name="Wiegand S."/>
            <person name="Jogler M."/>
            <person name="Boedeker C."/>
            <person name="Pinto D."/>
            <person name="Vollmers J."/>
            <person name="Rivas-Marin E."/>
            <person name="Kohn T."/>
            <person name="Peeters S.H."/>
            <person name="Heuer A."/>
            <person name="Rast P."/>
            <person name="Oberbeckmann S."/>
            <person name="Bunk B."/>
            <person name="Jeske O."/>
            <person name="Meyerdierks A."/>
            <person name="Storesund J.E."/>
            <person name="Kallscheuer N."/>
            <person name="Luecker S."/>
            <person name="Lage O.M."/>
            <person name="Pohl T."/>
            <person name="Merkel B.J."/>
            <person name="Hornburger P."/>
            <person name="Mueller R.-W."/>
            <person name="Bruemmer F."/>
            <person name="Labrenz M."/>
            <person name="Spormann A.M."/>
            <person name="Op Den Camp H."/>
            <person name="Overmann J."/>
            <person name="Amann R."/>
            <person name="Jetten M.S.M."/>
            <person name="Mascher T."/>
            <person name="Medema M.H."/>
            <person name="Devos D.P."/>
            <person name="Kaster A.-K."/>
            <person name="Ovreas L."/>
            <person name="Rohde M."/>
            <person name="Galperin M.Y."/>
            <person name="Jogler C."/>
        </authorList>
    </citation>
    <scope>NUCLEOTIDE SEQUENCE [LARGE SCALE GENOMIC DNA]</scope>
    <source>
        <strain evidence="8 9">Pla123a</strain>
    </source>
</reference>
<keyword evidence="9" id="KW-1185">Reference proteome</keyword>
<feature type="coiled-coil region" evidence="5">
    <location>
        <begin position="704"/>
        <end position="755"/>
    </location>
</feature>
<comment type="similarity">
    <text evidence="1">Belongs to the sigma-70 factor family. ECF subfamily.</text>
</comment>
<dbReference type="Gene3D" id="1.10.1740.10">
    <property type="match status" value="1"/>
</dbReference>
<comment type="caution">
    <text evidence="8">The sequence shown here is derived from an EMBL/GenBank/DDBJ whole genome shotgun (WGS) entry which is preliminary data.</text>
</comment>
<gene>
    <name evidence="8" type="primary">cnrH_2</name>
    <name evidence="8" type="ORF">Pla123a_35090</name>
</gene>
<dbReference type="Pfam" id="PF04542">
    <property type="entry name" value="Sigma70_r2"/>
    <property type="match status" value="1"/>
</dbReference>
<accession>A0A5C5YII0</accession>
<dbReference type="PANTHER" id="PTHR43133">
    <property type="entry name" value="RNA POLYMERASE ECF-TYPE SIGMA FACTO"/>
    <property type="match status" value="1"/>
</dbReference>
<evidence type="ECO:0000313" key="9">
    <source>
        <dbReference type="Proteomes" id="UP000318478"/>
    </source>
</evidence>
<dbReference type="PANTHER" id="PTHR43133:SF51">
    <property type="entry name" value="RNA POLYMERASE SIGMA FACTOR"/>
    <property type="match status" value="1"/>
</dbReference>
<keyword evidence="4" id="KW-0804">Transcription</keyword>
<evidence type="ECO:0000256" key="5">
    <source>
        <dbReference type="SAM" id="Coils"/>
    </source>
</evidence>
<dbReference type="InterPro" id="IPR007627">
    <property type="entry name" value="RNA_pol_sigma70_r2"/>
</dbReference>
<dbReference type="Pfam" id="PF08281">
    <property type="entry name" value="Sigma70_r4_2"/>
    <property type="match status" value="1"/>
</dbReference>
<feature type="coiled-coil region" evidence="5">
    <location>
        <begin position="632"/>
        <end position="659"/>
    </location>
</feature>
<proteinExistence type="inferred from homology"/>
<dbReference type="SUPFAM" id="SSF88946">
    <property type="entry name" value="Sigma2 domain of RNA polymerase sigma factors"/>
    <property type="match status" value="1"/>
</dbReference>
<sequence>MPHAQPALKLTTDEDCEAPAASGQLAAEPTDAQLLARFAAERDEHAFGQLVERHGPLVLGVCRRNTFCPEDAEDAFQATFLVLAESVRKIRRRASLSAWLYGVALRVSGRVRRAGPHGATQNLEGDVVLHADPLDELLARHDGMVADEELTALPDKLRRPLVLRYLAGKSNVETAAELGISVAALEGRLKRGKSELRARLRRRGVTLAAVVAVLKATRAEAALPESLISTATAVACGGTGTTAELNANPTVNPIAAEELSAMHALGIPKLLIPLTAAGVAVLALGVHLAYSQGTDEGGGAVPLQHAVEQVVSESEFAVAAAPASQSSPEPAIAPVQNPPASALMSRLRPQSESVAKIEAALSKPLTRQGLEFLDIPLEECIDFLRNEYEIEIQLDEKAFDDLGIGTDEPVTINLRNISLESALNLMLARLDLTHVIANEVLLITGQEEAETHSSTKLYPTSRLGYDAEQLRQTFITIVAPHTWSENKGEAEIEALSNGDLLVRQTYAGHRELAKVLEQLAAVPPGEQAAEPKDRDDQVTTRVYQASDLGIPPKELQELVAAVVQPDTWADESRAGINASGEHGLVVSQSESTHKQINALLQLVRRAKGAAPAAETATTTPDNAARERSDDLLQSLLRRREEVLREVQRKQDAYEALAQESGSIVDPQNAVENQLDVVLLTKLQDELLSLRRMEALEGKPSGDFRQELEAEVDSIEQRLRQRSSNDTELQRRREEIEQLQQVAAELSKQIEDLKTEQALRNADE</sequence>
<keyword evidence="2" id="KW-0805">Transcription regulation</keyword>
<evidence type="ECO:0000256" key="3">
    <source>
        <dbReference type="ARBA" id="ARBA00023082"/>
    </source>
</evidence>
<feature type="domain" description="RNA polymerase sigma-70 region 2" evidence="6">
    <location>
        <begin position="50"/>
        <end position="107"/>
    </location>
</feature>
<dbReference type="AlphaFoldDB" id="A0A5C5YII0"/>
<dbReference type="RefSeq" id="WP_197528069.1">
    <property type="nucleotide sequence ID" value="NZ_SJPO01000008.1"/>
</dbReference>
<evidence type="ECO:0000256" key="4">
    <source>
        <dbReference type="ARBA" id="ARBA00023163"/>
    </source>
</evidence>
<dbReference type="GO" id="GO:0016987">
    <property type="term" value="F:sigma factor activity"/>
    <property type="evidence" value="ECO:0007669"/>
    <property type="project" value="UniProtKB-KW"/>
</dbReference>
<dbReference type="InterPro" id="IPR036388">
    <property type="entry name" value="WH-like_DNA-bd_sf"/>
</dbReference>
<organism evidence="8 9">
    <name type="scientific">Posidoniimonas polymericola</name>
    <dbReference type="NCBI Taxonomy" id="2528002"/>
    <lineage>
        <taxon>Bacteria</taxon>
        <taxon>Pseudomonadati</taxon>
        <taxon>Planctomycetota</taxon>
        <taxon>Planctomycetia</taxon>
        <taxon>Pirellulales</taxon>
        <taxon>Lacipirellulaceae</taxon>
        <taxon>Posidoniimonas</taxon>
    </lineage>
</organism>
<dbReference type="InterPro" id="IPR013325">
    <property type="entry name" value="RNA_pol_sigma_r2"/>
</dbReference>
<protein>
    <submittedName>
        <fullName evidence="8">RNA polymerase sigma factor CnrH</fullName>
    </submittedName>
</protein>
<dbReference type="InterPro" id="IPR039425">
    <property type="entry name" value="RNA_pol_sigma-70-like"/>
</dbReference>
<evidence type="ECO:0000259" key="7">
    <source>
        <dbReference type="Pfam" id="PF08281"/>
    </source>
</evidence>
<dbReference type="Proteomes" id="UP000318478">
    <property type="component" value="Unassembled WGS sequence"/>
</dbReference>
<dbReference type="SUPFAM" id="SSF88659">
    <property type="entry name" value="Sigma3 and sigma4 domains of RNA polymerase sigma factors"/>
    <property type="match status" value="1"/>
</dbReference>
<dbReference type="Gene3D" id="1.10.10.10">
    <property type="entry name" value="Winged helix-like DNA-binding domain superfamily/Winged helix DNA-binding domain"/>
    <property type="match status" value="1"/>
</dbReference>
<dbReference type="InterPro" id="IPR013324">
    <property type="entry name" value="RNA_pol_sigma_r3/r4-like"/>
</dbReference>
<keyword evidence="3" id="KW-0731">Sigma factor</keyword>
<dbReference type="NCBIfam" id="TIGR02937">
    <property type="entry name" value="sigma70-ECF"/>
    <property type="match status" value="1"/>
</dbReference>
<dbReference type="EMBL" id="SJPO01000008">
    <property type="protein sequence ID" value="TWT74685.1"/>
    <property type="molecule type" value="Genomic_DNA"/>
</dbReference>
<evidence type="ECO:0000259" key="6">
    <source>
        <dbReference type="Pfam" id="PF04542"/>
    </source>
</evidence>
<feature type="domain" description="RNA polymerase sigma factor 70 region 4 type 2" evidence="7">
    <location>
        <begin position="148"/>
        <end position="196"/>
    </location>
</feature>
<keyword evidence="5" id="KW-0175">Coiled coil</keyword>
<dbReference type="GO" id="GO:0003677">
    <property type="term" value="F:DNA binding"/>
    <property type="evidence" value="ECO:0007669"/>
    <property type="project" value="InterPro"/>
</dbReference>
<evidence type="ECO:0000256" key="2">
    <source>
        <dbReference type="ARBA" id="ARBA00023015"/>
    </source>
</evidence>
<dbReference type="InterPro" id="IPR014284">
    <property type="entry name" value="RNA_pol_sigma-70_dom"/>
</dbReference>
<dbReference type="GO" id="GO:0006352">
    <property type="term" value="P:DNA-templated transcription initiation"/>
    <property type="evidence" value="ECO:0007669"/>
    <property type="project" value="InterPro"/>
</dbReference>
<evidence type="ECO:0000256" key="1">
    <source>
        <dbReference type="ARBA" id="ARBA00010641"/>
    </source>
</evidence>
<name>A0A5C5YII0_9BACT</name>
<dbReference type="InterPro" id="IPR013249">
    <property type="entry name" value="RNA_pol_sigma70_r4_t2"/>
</dbReference>
<evidence type="ECO:0000313" key="8">
    <source>
        <dbReference type="EMBL" id="TWT74685.1"/>
    </source>
</evidence>